<reference evidence="19 20" key="1">
    <citation type="submission" date="2024-02" db="EMBL/GenBank/DDBJ databases">
        <title>The whole genome sequence of five bacterial samples isolated from Abu Dhabi Sabkha-shore region.</title>
        <authorList>
            <person name="Sudalaimuthuasari N."/>
            <person name="Sarfraz B."/>
            <person name="Tuyisabe J.D."/>
            <person name="Mugisha Ntwali L.D.M."/>
            <person name="Ali A.I.A.A."/>
            <person name="Almansoori S.Z.A."/>
            <person name="Alajami H.S.A."/>
            <person name="Almeqbaali A.A.S."/>
            <person name="Kundu B."/>
            <person name="Saeed E.E."/>
            <person name="Sukumarinath V."/>
            <person name="Mishra A.K."/>
            <person name="Hazzouri K.M."/>
            <person name="Almaskari R."/>
            <person name="Sharma A.K."/>
            <person name="Amiri K.M.A."/>
        </authorList>
    </citation>
    <scope>NUCLEOTIDE SEQUENCE [LARGE SCALE GENOMIC DNA]</scope>
    <source>
        <strain evidence="20">kcgeb_sd</strain>
    </source>
</reference>
<keyword evidence="19" id="KW-0675">Receptor</keyword>
<dbReference type="PROSITE" id="PS52016">
    <property type="entry name" value="TONB_DEPENDENT_REC_3"/>
    <property type="match status" value="1"/>
</dbReference>
<keyword evidence="8" id="KW-0406">Ion transport</keyword>
<keyword evidence="7" id="KW-0408">Iron</keyword>
<dbReference type="Proteomes" id="UP001335183">
    <property type="component" value="Chromosome"/>
</dbReference>
<dbReference type="InterPro" id="IPR036942">
    <property type="entry name" value="Beta-barrel_TonB_sf"/>
</dbReference>
<comment type="similarity">
    <text evidence="12 14">Belongs to the TonB-dependent receptor family.</text>
</comment>
<dbReference type="Gene3D" id="2.170.130.10">
    <property type="entry name" value="TonB-dependent receptor, plug domain"/>
    <property type="match status" value="1"/>
</dbReference>
<evidence type="ECO:0000256" key="4">
    <source>
        <dbReference type="ARBA" id="ARBA00022496"/>
    </source>
</evidence>
<sequence>MKLKYLLAASVVSLSASALMPTVAQAQSTGSVDFEDTEIIVTGSRETDVGGVDIPATPKARVEIQRELMLRQTPGQTVNDIINLVPGVSFTNNDPFGSLGGNFTIRGFGSDRISQTVDGIPLNDSGNYALYTNQQPDPETLESVTVSLGSTDVDSPTASAVGGTINIRTLMPRDEFGAMASVSYGDLVARGDPGSRPFHRVFGMIHTGDITGAGTKAWFSASRAVNDSTFSNYGGVNKQQYNGRIYQELGANGDFIAIAGHYNQNRNNFNGSPNRNSDFSLEPEDRFYDLYDGTPCTTAPAVEGEVDTPNSCGSPFERRYNPSNTGNIRGSSRFTLSDGLVLTVDPSYQYVKANGGGTSIGIEGTSSEGFTGVMFDTVPFVSSRGAVYYFAGDRDLNGDGDTLDAVRILSPSQTQTHRYGVIANIAYDISDNHRVRFAYTYDRARHRQTGQAGFLYPSGEPADVFPINDPILDDGGNQLNKRNRLSYATLHQVSGEYRGEFFDDDLVVLLGGRMPFFERDLNQYCFTTSSSGFVDCVSPEDQAGYAAANPNAALPTSRVFKYDKFLPNVGFTYNFTDAASIFASYAKNLSVPGTDALYGALYFDESDPAAQPAPETSDSFDLGLRYQSGIVQAQISGWYTKYQDRLASAYSLECDCSVTRNLGEVEKYGIDGSIAVQPIPQLLAYVFGSYQDSEIKEDVLLGEDEVAQTAGKRESGVPEYTYGARLQATLGAFEIGAQVKRTGSRFLNDINTITLPGYTVADLDLRYSLADAGLDRSYLQLNVTNLFDEVYIGSAPTDLVSESEYVNIGAPRTVVASLIVGF</sequence>
<proteinExistence type="inferred from homology"/>
<gene>
    <name evidence="19" type="ORF">V5F89_06120</name>
</gene>
<keyword evidence="9 14" id="KW-0798">TonB box</keyword>
<protein>
    <submittedName>
        <fullName evidence="19">TonB-dependent receptor</fullName>
    </submittedName>
</protein>
<dbReference type="PANTHER" id="PTHR32552">
    <property type="entry name" value="FERRICHROME IRON RECEPTOR-RELATED"/>
    <property type="match status" value="1"/>
</dbReference>
<evidence type="ECO:0000259" key="18">
    <source>
        <dbReference type="Pfam" id="PF07715"/>
    </source>
</evidence>
<dbReference type="SUPFAM" id="SSF56935">
    <property type="entry name" value="Porins"/>
    <property type="match status" value="1"/>
</dbReference>
<feature type="chain" id="PRO_5045230982" evidence="16">
    <location>
        <begin position="27"/>
        <end position="822"/>
    </location>
</feature>
<evidence type="ECO:0000256" key="10">
    <source>
        <dbReference type="ARBA" id="ARBA00023136"/>
    </source>
</evidence>
<evidence type="ECO:0000256" key="1">
    <source>
        <dbReference type="ARBA" id="ARBA00004571"/>
    </source>
</evidence>
<feature type="short sequence motif" description="TonB C-terminal box" evidence="13">
    <location>
        <begin position="805"/>
        <end position="822"/>
    </location>
</feature>
<organism evidence="19 20">
    <name type="scientific">Pelagerythrobacter marensis</name>
    <dbReference type="NCBI Taxonomy" id="543877"/>
    <lineage>
        <taxon>Bacteria</taxon>
        <taxon>Pseudomonadati</taxon>
        <taxon>Pseudomonadota</taxon>
        <taxon>Alphaproteobacteria</taxon>
        <taxon>Sphingomonadales</taxon>
        <taxon>Erythrobacteraceae</taxon>
        <taxon>Pelagerythrobacter</taxon>
    </lineage>
</organism>
<evidence type="ECO:0000256" key="9">
    <source>
        <dbReference type="ARBA" id="ARBA00023077"/>
    </source>
</evidence>
<evidence type="ECO:0000256" key="3">
    <source>
        <dbReference type="ARBA" id="ARBA00022452"/>
    </source>
</evidence>
<keyword evidence="11 12" id="KW-0998">Cell outer membrane</keyword>
<evidence type="ECO:0000313" key="20">
    <source>
        <dbReference type="Proteomes" id="UP001335183"/>
    </source>
</evidence>
<dbReference type="InterPro" id="IPR000531">
    <property type="entry name" value="Beta-barrel_TonB"/>
</dbReference>
<evidence type="ECO:0000256" key="12">
    <source>
        <dbReference type="PROSITE-ProRule" id="PRU01360"/>
    </source>
</evidence>
<evidence type="ECO:0000256" key="6">
    <source>
        <dbReference type="ARBA" id="ARBA00022729"/>
    </source>
</evidence>
<evidence type="ECO:0000256" key="11">
    <source>
        <dbReference type="ARBA" id="ARBA00023237"/>
    </source>
</evidence>
<evidence type="ECO:0000256" key="14">
    <source>
        <dbReference type="RuleBase" id="RU003357"/>
    </source>
</evidence>
<dbReference type="Pfam" id="PF07715">
    <property type="entry name" value="Plug"/>
    <property type="match status" value="1"/>
</dbReference>
<keyword evidence="3 12" id="KW-1134">Transmembrane beta strand</keyword>
<feature type="domain" description="TonB-dependent receptor plug" evidence="18">
    <location>
        <begin position="57"/>
        <end position="163"/>
    </location>
</feature>
<evidence type="ECO:0000313" key="19">
    <source>
        <dbReference type="EMBL" id="WWA48471.1"/>
    </source>
</evidence>
<name>A0ABZ2D9I9_9SPHN</name>
<dbReference type="InterPro" id="IPR010917">
    <property type="entry name" value="TonB_rcpt_CS"/>
</dbReference>
<keyword evidence="5 12" id="KW-0812">Transmembrane</keyword>
<dbReference type="Pfam" id="PF00593">
    <property type="entry name" value="TonB_dep_Rec_b-barrel"/>
    <property type="match status" value="1"/>
</dbReference>
<dbReference type="Gene3D" id="2.40.170.20">
    <property type="entry name" value="TonB-dependent receptor, beta-barrel domain"/>
    <property type="match status" value="1"/>
</dbReference>
<dbReference type="PANTHER" id="PTHR32552:SF89">
    <property type="entry name" value="CATECHOLATE SIDEROPHORE RECEPTOR FIU"/>
    <property type="match status" value="1"/>
</dbReference>
<keyword evidence="10 12" id="KW-0472">Membrane</keyword>
<accession>A0ABZ2D9I9</accession>
<evidence type="ECO:0000256" key="16">
    <source>
        <dbReference type="SAM" id="SignalP"/>
    </source>
</evidence>
<feature type="region of interest" description="Disordered" evidence="15">
    <location>
        <begin position="300"/>
        <end position="325"/>
    </location>
</feature>
<dbReference type="InterPro" id="IPR012910">
    <property type="entry name" value="Plug_dom"/>
</dbReference>
<evidence type="ECO:0000256" key="5">
    <source>
        <dbReference type="ARBA" id="ARBA00022692"/>
    </source>
</evidence>
<evidence type="ECO:0000256" key="7">
    <source>
        <dbReference type="ARBA" id="ARBA00023004"/>
    </source>
</evidence>
<dbReference type="RefSeq" id="WP_338447354.1">
    <property type="nucleotide sequence ID" value="NZ_CP144918.1"/>
</dbReference>
<evidence type="ECO:0000256" key="13">
    <source>
        <dbReference type="PROSITE-ProRule" id="PRU10144"/>
    </source>
</evidence>
<evidence type="ECO:0000256" key="15">
    <source>
        <dbReference type="SAM" id="MobiDB-lite"/>
    </source>
</evidence>
<dbReference type="InterPro" id="IPR039426">
    <property type="entry name" value="TonB-dep_rcpt-like"/>
</dbReference>
<dbReference type="PROSITE" id="PS01156">
    <property type="entry name" value="TONB_DEPENDENT_REC_2"/>
    <property type="match status" value="1"/>
</dbReference>
<keyword evidence="6 16" id="KW-0732">Signal</keyword>
<dbReference type="InterPro" id="IPR037066">
    <property type="entry name" value="Plug_dom_sf"/>
</dbReference>
<feature type="domain" description="TonB-dependent receptor-like beta-barrel" evidence="17">
    <location>
        <begin position="264"/>
        <end position="786"/>
    </location>
</feature>
<evidence type="ECO:0000259" key="17">
    <source>
        <dbReference type="Pfam" id="PF00593"/>
    </source>
</evidence>
<keyword evidence="20" id="KW-1185">Reference proteome</keyword>
<evidence type="ECO:0000256" key="8">
    <source>
        <dbReference type="ARBA" id="ARBA00023065"/>
    </source>
</evidence>
<feature type="signal peptide" evidence="16">
    <location>
        <begin position="1"/>
        <end position="26"/>
    </location>
</feature>
<evidence type="ECO:0000256" key="2">
    <source>
        <dbReference type="ARBA" id="ARBA00022448"/>
    </source>
</evidence>
<dbReference type="EMBL" id="CP144918">
    <property type="protein sequence ID" value="WWA48471.1"/>
    <property type="molecule type" value="Genomic_DNA"/>
</dbReference>
<keyword evidence="4" id="KW-0410">Iron transport</keyword>
<keyword evidence="2 12" id="KW-0813">Transport</keyword>
<comment type="subcellular location">
    <subcellularLocation>
        <location evidence="1 12">Cell outer membrane</location>
        <topology evidence="1 12">Multi-pass membrane protein</topology>
    </subcellularLocation>
</comment>